<accession>A0ABV7ZDV8</accession>
<organism evidence="2 3">
    <name type="scientific">Deinococcus rufus</name>
    <dbReference type="NCBI Taxonomy" id="2136097"/>
    <lineage>
        <taxon>Bacteria</taxon>
        <taxon>Thermotogati</taxon>
        <taxon>Deinococcota</taxon>
        <taxon>Deinococci</taxon>
        <taxon>Deinococcales</taxon>
        <taxon>Deinococcaceae</taxon>
        <taxon>Deinococcus</taxon>
    </lineage>
</organism>
<keyword evidence="2" id="KW-0012">Acyltransferase</keyword>
<keyword evidence="3" id="KW-1185">Reference proteome</keyword>
<dbReference type="Pfam" id="PF13302">
    <property type="entry name" value="Acetyltransf_3"/>
    <property type="match status" value="1"/>
</dbReference>
<keyword evidence="2" id="KW-0808">Transferase</keyword>
<evidence type="ECO:0000313" key="2">
    <source>
        <dbReference type="EMBL" id="MFC3834930.1"/>
    </source>
</evidence>
<dbReference type="GO" id="GO:0016746">
    <property type="term" value="F:acyltransferase activity"/>
    <property type="evidence" value="ECO:0007669"/>
    <property type="project" value="UniProtKB-KW"/>
</dbReference>
<dbReference type="Proteomes" id="UP001595803">
    <property type="component" value="Unassembled WGS sequence"/>
</dbReference>
<feature type="domain" description="N-acetyltransferase" evidence="1">
    <location>
        <begin position="3"/>
        <end position="158"/>
    </location>
</feature>
<dbReference type="EMBL" id="JBHRZG010000024">
    <property type="protein sequence ID" value="MFC3834930.1"/>
    <property type="molecule type" value="Genomic_DNA"/>
</dbReference>
<name>A0ABV7ZDV8_9DEIO</name>
<dbReference type="PANTHER" id="PTHR43415">
    <property type="entry name" value="SPERMIDINE N(1)-ACETYLTRANSFERASE"/>
    <property type="match status" value="1"/>
</dbReference>
<gene>
    <name evidence="2" type="ORF">ACFOSB_18885</name>
</gene>
<proteinExistence type="predicted"/>
<dbReference type="InterPro" id="IPR000182">
    <property type="entry name" value="GNAT_dom"/>
</dbReference>
<evidence type="ECO:0000259" key="1">
    <source>
        <dbReference type="PROSITE" id="PS51186"/>
    </source>
</evidence>
<evidence type="ECO:0000313" key="3">
    <source>
        <dbReference type="Proteomes" id="UP001595803"/>
    </source>
</evidence>
<dbReference type="EC" id="2.3.-.-" evidence="2"/>
<dbReference type="Gene3D" id="3.40.630.30">
    <property type="match status" value="1"/>
</dbReference>
<sequence length="163" mass="17682">MTVILRPLAPGDEDAAVRWAADPEFCAAADWTPGLSARAVRRHWHAIIAGGDPTFRRWGVTHGGGLVGYVDLAHLDGRSAELGIAIGDRALWGQGLARQACVQVLEIAWALGLAEVTALVHEPNDRSHALMRSLGLVEAGQVEPERYRGAVVPVRRYVIRRPD</sequence>
<comment type="caution">
    <text evidence="2">The sequence shown here is derived from an EMBL/GenBank/DDBJ whole genome shotgun (WGS) entry which is preliminary data.</text>
</comment>
<reference evidence="3" key="1">
    <citation type="journal article" date="2019" name="Int. J. Syst. Evol. Microbiol.">
        <title>The Global Catalogue of Microorganisms (GCM) 10K type strain sequencing project: providing services to taxonomists for standard genome sequencing and annotation.</title>
        <authorList>
            <consortium name="The Broad Institute Genomics Platform"/>
            <consortium name="The Broad Institute Genome Sequencing Center for Infectious Disease"/>
            <person name="Wu L."/>
            <person name="Ma J."/>
        </authorList>
    </citation>
    <scope>NUCLEOTIDE SEQUENCE [LARGE SCALE GENOMIC DNA]</scope>
    <source>
        <strain evidence="3">CCTCC AB 2017081</strain>
    </source>
</reference>
<dbReference type="InterPro" id="IPR016181">
    <property type="entry name" value="Acyl_CoA_acyltransferase"/>
</dbReference>
<dbReference type="SUPFAM" id="SSF55729">
    <property type="entry name" value="Acyl-CoA N-acyltransferases (Nat)"/>
    <property type="match status" value="1"/>
</dbReference>
<dbReference type="PROSITE" id="PS51186">
    <property type="entry name" value="GNAT"/>
    <property type="match status" value="1"/>
</dbReference>
<dbReference type="PANTHER" id="PTHR43415:SF3">
    <property type="entry name" value="GNAT-FAMILY ACETYLTRANSFERASE"/>
    <property type="match status" value="1"/>
</dbReference>
<dbReference type="RefSeq" id="WP_322472131.1">
    <property type="nucleotide sequence ID" value="NZ_JBHRZG010000024.1"/>
</dbReference>
<protein>
    <submittedName>
        <fullName evidence="2">GNAT family N-acetyltransferase</fullName>
        <ecNumber evidence="2">2.3.-.-</ecNumber>
    </submittedName>
</protein>